<evidence type="ECO:0000313" key="2">
    <source>
        <dbReference type="EMBL" id="MFC5972597.1"/>
    </source>
</evidence>
<accession>A0ABD5RPN6</accession>
<dbReference type="EMBL" id="JBHSQH010000001">
    <property type="protein sequence ID" value="MFC5972597.1"/>
    <property type="molecule type" value="Genomic_DNA"/>
</dbReference>
<keyword evidence="1" id="KW-0472">Membrane</keyword>
<feature type="transmembrane region" description="Helical" evidence="1">
    <location>
        <begin position="7"/>
        <end position="25"/>
    </location>
</feature>
<dbReference type="Proteomes" id="UP001596099">
    <property type="component" value="Unassembled WGS sequence"/>
</dbReference>
<dbReference type="RefSeq" id="WP_247416123.1">
    <property type="nucleotide sequence ID" value="NZ_JALLGW010000001.1"/>
</dbReference>
<dbReference type="AlphaFoldDB" id="A0ABD5RPN6"/>
<keyword evidence="1" id="KW-0812">Transmembrane</keyword>
<name>A0ABD5RPN6_9EURY</name>
<organism evidence="2 3">
    <name type="scientific">Halomarina salina</name>
    <dbReference type="NCBI Taxonomy" id="1872699"/>
    <lineage>
        <taxon>Archaea</taxon>
        <taxon>Methanobacteriati</taxon>
        <taxon>Methanobacteriota</taxon>
        <taxon>Stenosarchaea group</taxon>
        <taxon>Halobacteria</taxon>
        <taxon>Halobacteriales</taxon>
        <taxon>Natronomonadaceae</taxon>
        <taxon>Halomarina</taxon>
    </lineage>
</organism>
<proteinExistence type="predicted"/>
<protein>
    <submittedName>
        <fullName evidence="2">Autoantigen p27 domain-containing protein</fullName>
    </submittedName>
</protein>
<keyword evidence="1" id="KW-1133">Transmembrane helix</keyword>
<reference evidence="2 3" key="1">
    <citation type="journal article" date="2019" name="Int. J. Syst. Evol. Microbiol.">
        <title>The Global Catalogue of Microorganisms (GCM) 10K type strain sequencing project: providing services to taxonomists for standard genome sequencing and annotation.</title>
        <authorList>
            <consortium name="The Broad Institute Genomics Platform"/>
            <consortium name="The Broad Institute Genome Sequencing Center for Infectious Disease"/>
            <person name="Wu L."/>
            <person name="Ma J."/>
        </authorList>
    </citation>
    <scope>NUCLEOTIDE SEQUENCE [LARGE SCALE GENOMIC DNA]</scope>
    <source>
        <strain evidence="2 3">CGMCC 1.12543</strain>
    </source>
</reference>
<comment type="caution">
    <text evidence="2">The sequence shown here is derived from an EMBL/GenBank/DDBJ whole genome shotgun (WGS) entry which is preliminary data.</text>
</comment>
<evidence type="ECO:0000313" key="3">
    <source>
        <dbReference type="Proteomes" id="UP001596099"/>
    </source>
</evidence>
<evidence type="ECO:0000256" key="1">
    <source>
        <dbReference type="SAM" id="Phobius"/>
    </source>
</evidence>
<keyword evidence="3" id="KW-1185">Reference proteome</keyword>
<sequence>MRNRLETVVLGIIGSIITYFILPFLPTTPTAVDFLQYGNDPRVRFVLFLAVVWYGLWRGLDAFRNRRAAKKRGSGVYTFNMGQREIRFVDWSGVRRHFGVDWEVTYGSTMIGKDSMARVDGPYCPECGTELMKHEQERYIQWNRKMWKCPGCGFKHARPKEFLYEEREAVAKVVERDQEVETNRLDDLAPPS</sequence>
<gene>
    <name evidence="2" type="ORF">ACFPYI_14760</name>
</gene>
<feature type="transmembrane region" description="Helical" evidence="1">
    <location>
        <begin position="45"/>
        <end position="63"/>
    </location>
</feature>